<organism evidence="2 3">
    <name type="scientific">Streptomyces narbonensis</name>
    <dbReference type="NCBI Taxonomy" id="67333"/>
    <lineage>
        <taxon>Bacteria</taxon>
        <taxon>Bacillati</taxon>
        <taxon>Actinomycetota</taxon>
        <taxon>Actinomycetes</taxon>
        <taxon>Kitasatosporales</taxon>
        <taxon>Streptomycetaceae</taxon>
        <taxon>Streptomyces</taxon>
    </lineage>
</organism>
<feature type="region of interest" description="Disordered" evidence="1">
    <location>
        <begin position="45"/>
        <end position="66"/>
    </location>
</feature>
<accession>A0ABV3CKT1</accession>
<keyword evidence="3" id="KW-1185">Reference proteome</keyword>
<sequence length="66" mass="6618">GFFDHTDPDGDTPWARAEQAGVTGLAGENIARPSAVRRGLRRAGVAGRQAVGGGVAPPLPGVPSSL</sequence>
<gene>
    <name evidence="2" type="ORF">AB0A88_35570</name>
</gene>
<protein>
    <submittedName>
        <fullName evidence="2">Uncharacterized protein</fullName>
    </submittedName>
</protein>
<dbReference type="Proteomes" id="UP001551329">
    <property type="component" value="Unassembled WGS sequence"/>
</dbReference>
<evidence type="ECO:0000313" key="3">
    <source>
        <dbReference type="Proteomes" id="UP001551329"/>
    </source>
</evidence>
<evidence type="ECO:0000256" key="1">
    <source>
        <dbReference type="SAM" id="MobiDB-lite"/>
    </source>
</evidence>
<feature type="compositionally biased region" description="Pro residues" evidence="1">
    <location>
        <begin position="57"/>
        <end position="66"/>
    </location>
</feature>
<dbReference type="EMBL" id="JBEZAE010000038">
    <property type="protein sequence ID" value="MEU7075404.1"/>
    <property type="molecule type" value="Genomic_DNA"/>
</dbReference>
<comment type="caution">
    <text evidence="2">The sequence shown here is derived from an EMBL/GenBank/DDBJ whole genome shotgun (WGS) entry which is preliminary data.</text>
</comment>
<proteinExistence type="predicted"/>
<reference evidence="2 3" key="1">
    <citation type="submission" date="2024-06" db="EMBL/GenBank/DDBJ databases">
        <title>The Natural Products Discovery Center: Release of the First 8490 Sequenced Strains for Exploring Actinobacteria Biosynthetic Diversity.</title>
        <authorList>
            <person name="Kalkreuter E."/>
            <person name="Kautsar S.A."/>
            <person name="Yang D."/>
            <person name="Bader C.D."/>
            <person name="Teijaro C.N."/>
            <person name="Fluegel L."/>
            <person name="Davis C.M."/>
            <person name="Simpson J.R."/>
            <person name="Lauterbach L."/>
            <person name="Steele A.D."/>
            <person name="Gui C."/>
            <person name="Meng S."/>
            <person name="Li G."/>
            <person name="Viehrig K."/>
            <person name="Ye F."/>
            <person name="Su P."/>
            <person name="Kiefer A.F."/>
            <person name="Nichols A."/>
            <person name="Cepeda A.J."/>
            <person name="Yan W."/>
            <person name="Fan B."/>
            <person name="Jiang Y."/>
            <person name="Adhikari A."/>
            <person name="Zheng C.-J."/>
            <person name="Schuster L."/>
            <person name="Cowan T.M."/>
            <person name="Smanski M.J."/>
            <person name="Chevrette M.G."/>
            <person name="De Carvalho L.P.S."/>
            <person name="Shen B."/>
        </authorList>
    </citation>
    <scope>NUCLEOTIDE SEQUENCE [LARGE SCALE GENOMIC DNA]</scope>
    <source>
        <strain evidence="2 3">NPDC045974</strain>
    </source>
</reference>
<dbReference type="InterPro" id="IPR035940">
    <property type="entry name" value="CAP_sf"/>
</dbReference>
<evidence type="ECO:0000313" key="2">
    <source>
        <dbReference type="EMBL" id="MEU7075404.1"/>
    </source>
</evidence>
<feature type="non-terminal residue" evidence="2">
    <location>
        <position position="1"/>
    </location>
</feature>
<dbReference type="Gene3D" id="3.40.33.10">
    <property type="entry name" value="CAP"/>
    <property type="match status" value="1"/>
</dbReference>
<name>A0ABV3CKT1_9ACTN</name>